<evidence type="ECO:0000256" key="1">
    <source>
        <dbReference type="SAM" id="MobiDB-lite"/>
    </source>
</evidence>
<organism evidence="2 3">
    <name type="scientific">Plakobranchus ocellatus</name>
    <dbReference type="NCBI Taxonomy" id="259542"/>
    <lineage>
        <taxon>Eukaryota</taxon>
        <taxon>Metazoa</taxon>
        <taxon>Spiralia</taxon>
        <taxon>Lophotrochozoa</taxon>
        <taxon>Mollusca</taxon>
        <taxon>Gastropoda</taxon>
        <taxon>Heterobranchia</taxon>
        <taxon>Euthyneura</taxon>
        <taxon>Panpulmonata</taxon>
        <taxon>Sacoglossa</taxon>
        <taxon>Placobranchoidea</taxon>
        <taxon>Plakobranchidae</taxon>
        <taxon>Plakobranchus</taxon>
    </lineage>
</organism>
<name>A0AAV3WXS8_9GAST</name>
<comment type="caution">
    <text evidence="2">The sequence shown here is derived from an EMBL/GenBank/DDBJ whole genome shotgun (WGS) entry which is preliminary data.</text>
</comment>
<sequence>MRENTDYFELHKIVHQYQRIRVLGSGRNERLYRLTPSQSFPESTERSPFTGPQKPIQDSKVGRTSNVRLFGFQIWNDNQSRSRSYLGHQIGITLESEADVYGCDQASHLLLHRK</sequence>
<keyword evidence="3" id="KW-1185">Reference proteome</keyword>
<protein>
    <submittedName>
        <fullName evidence="2">Uncharacterized protein</fullName>
    </submittedName>
</protein>
<dbReference type="AlphaFoldDB" id="A0AAV3WXS8"/>
<proteinExistence type="predicted"/>
<feature type="region of interest" description="Disordered" evidence="1">
    <location>
        <begin position="35"/>
        <end position="60"/>
    </location>
</feature>
<gene>
    <name evidence="2" type="ORF">PoB_000118100</name>
</gene>
<accession>A0AAV3WXS8</accession>
<reference evidence="2 3" key="1">
    <citation type="journal article" date="2021" name="Elife">
        <title>Chloroplast acquisition without the gene transfer in kleptoplastic sea slugs, Plakobranchus ocellatus.</title>
        <authorList>
            <person name="Maeda T."/>
            <person name="Takahashi S."/>
            <person name="Yoshida T."/>
            <person name="Shimamura S."/>
            <person name="Takaki Y."/>
            <person name="Nagai Y."/>
            <person name="Toyoda A."/>
            <person name="Suzuki Y."/>
            <person name="Arimoto A."/>
            <person name="Ishii H."/>
            <person name="Satoh N."/>
            <person name="Nishiyama T."/>
            <person name="Hasebe M."/>
            <person name="Maruyama T."/>
            <person name="Minagawa J."/>
            <person name="Obokata J."/>
            <person name="Shigenobu S."/>
        </authorList>
    </citation>
    <scope>NUCLEOTIDE SEQUENCE [LARGE SCALE GENOMIC DNA]</scope>
</reference>
<evidence type="ECO:0000313" key="2">
    <source>
        <dbReference type="EMBL" id="GFN74675.1"/>
    </source>
</evidence>
<evidence type="ECO:0000313" key="3">
    <source>
        <dbReference type="Proteomes" id="UP000735302"/>
    </source>
</evidence>
<dbReference type="Proteomes" id="UP000735302">
    <property type="component" value="Unassembled WGS sequence"/>
</dbReference>
<dbReference type="EMBL" id="BLXT01000154">
    <property type="protein sequence ID" value="GFN74675.1"/>
    <property type="molecule type" value="Genomic_DNA"/>
</dbReference>